<dbReference type="InterPro" id="IPR043129">
    <property type="entry name" value="ATPase_NBD"/>
</dbReference>
<dbReference type="InterPro" id="IPR017945">
    <property type="entry name" value="DHBP_synth_RibB-like_a/b_dom"/>
</dbReference>
<dbReference type="EC" id="6.2.-.-" evidence="10"/>
<dbReference type="PANTHER" id="PTHR42959">
    <property type="entry name" value="CARBAMOYLTRANSFERASE"/>
    <property type="match status" value="1"/>
</dbReference>
<comment type="similarity">
    <text evidence="2">Belongs to the acylphosphatase family.</text>
</comment>
<feature type="active site" evidence="11">
    <location>
        <position position="28"/>
    </location>
</feature>
<dbReference type="PIRSF" id="PIRSF006256">
    <property type="entry name" value="CMPcnvr_hdrg_mat"/>
    <property type="match status" value="1"/>
</dbReference>
<comment type="caution">
    <text evidence="14">The sequence shown here is derived from an EMBL/GenBank/DDBJ whole genome shotgun (WGS) entry which is preliminary data.</text>
</comment>
<dbReference type="Gene3D" id="3.30.110.120">
    <property type="match status" value="1"/>
</dbReference>
<dbReference type="InterPro" id="IPR055128">
    <property type="entry name" value="HypF_C_2"/>
</dbReference>
<comment type="pathway">
    <text evidence="1">Protein modification; [NiFe] hydrogenase maturation.</text>
</comment>
<feature type="active site" evidence="11">
    <location>
        <position position="46"/>
    </location>
</feature>
<evidence type="ECO:0000256" key="10">
    <source>
        <dbReference type="PIRNR" id="PIRNR006256"/>
    </source>
</evidence>
<keyword evidence="11" id="KW-0378">Hydrolase</keyword>
<comment type="catalytic activity">
    <reaction evidence="8 11">
        <text>an acyl phosphate + H2O = a carboxylate + phosphate + H(+)</text>
        <dbReference type="Rhea" id="RHEA:14965"/>
        <dbReference type="ChEBI" id="CHEBI:15377"/>
        <dbReference type="ChEBI" id="CHEBI:15378"/>
        <dbReference type="ChEBI" id="CHEBI:29067"/>
        <dbReference type="ChEBI" id="CHEBI:43474"/>
        <dbReference type="ChEBI" id="CHEBI:59918"/>
        <dbReference type="EC" id="3.6.1.7"/>
    </reaction>
</comment>
<dbReference type="SUPFAM" id="SSF55821">
    <property type="entry name" value="YrdC/RibB"/>
    <property type="match status" value="1"/>
</dbReference>
<dbReference type="GO" id="GO:0016743">
    <property type="term" value="F:carboxyl- or carbamoyltransferase activity"/>
    <property type="evidence" value="ECO:0007669"/>
    <property type="project" value="UniProtKB-UniRule"/>
</dbReference>
<evidence type="ECO:0000256" key="5">
    <source>
        <dbReference type="ARBA" id="ARBA00022723"/>
    </source>
</evidence>
<evidence type="ECO:0000256" key="9">
    <source>
        <dbReference type="ARBA" id="ARBA00048220"/>
    </source>
</evidence>
<dbReference type="Gene3D" id="3.30.420.40">
    <property type="match status" value="1"/>
</dbReference>
<dbReference type="PANTHER" id="PTHR42959:SF1">
    <property type="entry name" value="CARBAMOYLTRANSFERASE HYPF"/>
    <property type="match status" value="1"/>
</dbReference>
<comment type="similarity">
    <text evidence="3 10">Belongs to the carbamoyltransferase HypF family.</text>
</comment>
<dbReference type="InterPro" id="IPR041440">
    <property type="entry name" value="HypF_C"/>
</dbReference>
<keyword evidence="4" id="KW-0436">Ligase</keyword>
<sequence length="783" mass="87233">MDRQRLSSHARSSVLIVVKGRVQGVGFRPHVYQLAEENAIMGEVRNSLNGVQIIAEGDRVNLEQFIHHLTARSPQLAKIDKLEVTDIPFVGYTSFTIMESQHNGASELMIPPDIAVCEECLQEMRNANSRYYRYPFINCTQCGPRYSIIRSLPYDRMSTSMRDFDMCTYCKEDYGNVRNRRFHAEPIACRRCGPRLMLTDTSGNTIASGEEAITLSKLRLKQGAIIAVKGIGGYHLACDAFSSKVVHLVRQRKRRPSRPLAVMASSLAICEMLSTLTQAERELLTSPQRPIVVTRLKSMHVLPTEITPHLETIGLMLPYTPLHHLLLEDWDLPCIVMTSANSSGLPILYQDEEALPYLATIADCILTHDREIENPIEDSVVQWKEDRIDFLRRGRGYVPDPALTSVNVDGIVALGGQQKNAVAFGRGNQIFLGPPSGDLGSLEMEQYARKQYMHYSQVLGITPHIAAVDLHPGYNTLAAADNSKLHIEYVQHHHAHHVSCMIDNEVNESCYGLILDGTGYGTDGCIWGFELLYGNAASYERLGHLRYTPLPGGEASIKQPWRTAVAMVLSLLPDKGETLLRLRYPDKDYEINLIGRMIQKNVNVPLAGTCGRLFDAVSSLLGLCEVSTYEGEAAILLAEIASFGDRERISAYPYTITVKDGLLEIDFSRMFEKLLKDILHGMPTQSIALRFHETVAKAAVHLLLQAHEGNPMRNKQIVLSGGSWHNRSLSERIRHKLEKAGYTVLFHRVVPCDDGGIAQGQLAIAAQAAAYRSNQGRSDMSCV</sequence>
<dbReference type="Gene3D" id="3.90.870.50">
    <property type="match status" value="1"/>
</dbReference>
<dbReference type="GO" id="GO:0051604">
    <property type="term" value="P:protein maturation"/>
    <property type="evidence" value="ECO:0007669"/>
    <property type="project" value="TreeGrafter"/>
</dbReference>
<dbReference type="GO" id="GO:0016874">
    <property type="term" value="F:ligase activity"/>
    <property type="evidence" value="ECO:0007669"/>
    <property type="project" value="UniProtKB-UniRule"/>
</dbReference>
<dbReference type="Pfam" id="PF00708">
    <property type="entry name" value="Acylphosphatase"/>
    <property type="match status" value="1"/>
</dbReference>
<dbReference type="NCBIfam" id="TIGR00143">
    <property type="entry name" value="hypF"/>
    <property type="match status" value="1"/>
</dbReference>
<evidence type="ECO:0000256" key="3">
    <source>
        <dbReference type="ARBA" id="ARBA00008097"/>
    </source>
</evidence>
<evidence type="ECO:0000259" key="12">
    <source>
        <dbReference type="PROSITE" id="PS51160"/>
    </source>
</evidence>
<dbReference type="InterPro" id="IPR011125">
    <property type="entry name" value="Znf_HypF"/>
</dbReference>
<dbReference type="InterPro" id="IPR036046">
    <property type="entry name" value="Acylphosphatase-like_dom_sf"/>
</dbReference>
<dbReference type="InterPro" id="IPR004421">
    <property type="entry name" value="Carbamoyltransferase_HypF"/>
</dbReference>
<dbReference type="Proteomes" id="UP000295418">
    <property type="component" value="Unassembled WGS sequence"/>
</dbReference>
<dbReference type="InterPro" id="IPR051060">
    <property type="entry name" value="Carbamoyltrans_HypF-like"/>
</dbReference>
<dbReference type="EMBL" id="SKFG01000006">
    <property type="protein sequence ID" value="TCZ78238.1"/>
    <property type="molecule type" value="Genomic_DNA"/>
</dbReference>
<dbReference type="SUPFAM" id="SSF54975">
    <property type="entry name" value="Acylphosphatase/BLUF domain-like"/>
    <property type="match status" value="1"/>
</dbReference>
<organism evidence="14 15">
    <name type="scientific">Paenibacillus albiflavus</name>
    <dbReference type="NCBI Taxonomy" id="2545760"/>
    <lineage>
        <taxon>Bacteria</taxon>
        <taxon>Bacillati</taxon>
        <taxon>Bacillota</taxon>
        <taxon>Bacilli</taxon>
        <taxon>Bacillales</taxon>
        <taxon>Paenibacillaceae</taxon>
        <taxon>Paenibacillus</taxon>
    </lineage>
</organism>
<name>A0A4R4EJ22_9BACL</name>
<evidence type="ECO:0000256" key="11">
    <source>
        <dbReference type="PROSITE-ProRule" id="PRU00520"/>
    </source>
</evidence>
<dbReference type="Gene3D" id="3.30.420.360">
    <property type="match status" value="1"/>
</dbReference>
<evidence type="ECO:0000256" key="2">
    <source>
        <dbReference type="ARBA" id="ARBA00005614"/>
    </source>
</evidence>
<evidence type="ECO:0000256" key="7">
    <source>
        <dbReference type="ARBA" id="ARBA00022833"/>
    </source>
</evidence>
<dbReference type="PROSITE" id="PS00150">
    <property type="entry name" value="ACYLPHOSPHATASE_1"/>
    <property type="match status" value="1"/>
</dbReference>
<evidence type="ECO:0000313" key="14">
    <source>
        <dbReference type="EMBL" id="TCZ78238.1"/>
    </source>
</evidence>
<evidence type="ECO:0000256" key="8">
    <source>
        <dbReference type="ARBA" id="ARBA00047645"/>
    </source>
</evidence>
<evidence type="ECO:0000259" key="13">
    <source>
        <dbReference type="PROSITE" id="PS51163"/>
    </source>
</evidence>
<dbReference type="PROSITE" id="PS51163">
    <property type="entry name" value="YRDC"/>
    <property type="match status" value="1"/>
</dbReference>
<evidence type="ECO:0000256" key="1">
    <source>
        <dbReference type="ARBA" id="ARBA00004711"/>
    </source>
</evidence>
<dbReference type="AlphaFoldDB" id="A0A4R4EJ22"/>
<dbReference type="SUPFAM" id="SSF53067">
    <property type="entry name" value="Actin-like ATPase domain"/>
    <property type="match status" value="1"/>
</dbReference>
<dbReference type="GO" id="GO:0003725">
    <property type="term" value="F:double-stranded RNA binding"/>
    <property type="evidence" value="ECO:0007669"/>
    <property type="project" value="InterPro"/>
</dbReference>
<dbReference type="Pfam" id="PF17788">
    <property type="entry name" value="HypF_C"/>
    <property type="match status" value="1"/>
</dbReference>
<keyword evidence="15" id="KW-1185">Reference proteome</keyword>
<dbReference type="OrthoDB" id="9808093at2"/>
<feature type="domain" description="Acylphosphatase-like" evidence="12">
    <location>
        <begin position="13"/>
        <end position="99"/>
    </location>
</feature>
<accession>A0A4R4EJ22</accession>
<dbReference type="GO" id="GO:0003998">
    <property type="term" value="F:acylphosphatase activity"/>
    <property type="evidence" value="ECO:0007669"/>
    <property type="project" value="UniProtKB-EC"/>
</dbReference>
<dbReference type="Pfam" id="PF22521">
    <property type="entry name" value="HypF_C_2"/>
    <property type="match status" value="1"/>
</dbReference>
<keyword evidence="5" id="KW-0479">Metal-binding</keyword>
<protein>
    <recommendedName>
        <fullName evidence="10">Carbamoyltransferase</fullName>
        <ecNumber evidence="10">6.2.-.-</ecNumber>
    </recommendedName>
</protein>
<keyword evidence="7" id="KW-0862">Zinc</keyword>
<evidence type="ECO:0000313" key="15">
    <source>
        <dbReference type="Proteomes" id="UP000295418"/>
    </source>
</evidence>
<comment type="catalytic activity">
    <reaction evidence="9">
        <text>C-terminal L-cysteinyl-[HypE protein] + carbamoyl phosphate + ATP + H2O = C-terminal S-carboxamide-L-cysteinyl-[HypE protein] + AMP + phosphate + diphosphate + H(+)</text>
        <dbReference type="Rhea" id="RHEA:55636"/>
        <dbReference type="Rhea" id="RHEA-COMP:14247"/>
        <dbReference type="Rhea" id="RHEA-COMP:14392"/>
        <dbReference type="ChEBI" id="CHEBI:15377"/>
        <dbReference type="ChEBI" id="CHEBI:15378"/>
        <dbReference type="ChEBI" id="CHEBI:30616"/>
        <dbReference type="ChEBI" id="CHEBI:33019"/>
        <dbReference type="ChEBI" id="CHEBI:43474"/>
        <dbReference type="ChEBI" id="CHEBI:58228"/>
        <dbReference type="ChEBI" id="CHEBI:76913"/>
        <dbReference type="ChEBI" id="CHEBI:139126"/>
        <dbReference type="ChEBI" id="CHEBI:456215"/>
    </reaction>
</comment>
<dbReference type="PROSITE" id="PS51160">
    <property type="entry name" value="ACYLPHOSPHATASE_3"/>
    <property type="match status" value="1"/>
</dbReference>
<dbReference type="InterPro" id="IPR006070">
    <property type="entry name" value="Sua5-like_dom"/>
</dbReference>
<dbReference type="RefSeq" id="WP_132417675.1">
    <property type="nucleotide sequence ID" value="NZ_SKFG01000006.1"/>
</dbReference>
<evidence type="ECO:0000256" key="6">
    <source>
        <dbReference type="ARBA" id="ARBA00022771"/>
    </source>
</evidence>
<dbReference type="GO" id="GO:0008270">
    <property type="term" value="F:zinc ion binding"/>
    <property type="evidence" value="ECO:0007669"/>
    <property type="project" value="UniProtKB-KW"/>
</dbReference>
<dbReference type="UniPathway" id="UPA00335"/>
<reference evidence="14 15" key="1">
    <citation type="submission" date="2019-03" db="EMBL/GenBank/DDBJ databases">
        <authorList>
            <person name="Kim M.K.M."/>
        </authorList>
    </citation>
    <scope>NUCLEOTIDE SEQUENCE [LARGE SCALE GENOMIC DNA]</scope>
    <source>
        <strain evidence="14 15">18JY21-1</strain>
    </source>
</reference>
<evidence type="ECO:0000256" key="4">
    <source>
        <dbReference type="ARBA" id="ARBA00022598"/>
    </source>
</evidence>
<dbReference type="InterPro" id="IPR001792">
    <property type="entry name" value="Acylphosphatase-like_dom"/>
</dbReference>
<dbReference type="Pfam" id="PF07503">
    <property type="entry name" value="zf-HYPF"/>
    <property type="match status" value="2"/>
</dbReference>
<keyword evidence="6" id="KW-0863">Zinc-finger</keyword>
<proteinExistence type="inferred from homology"/>
<feature type="domain" description="YrdC-like" evidence="13">
    <location>
        <begin position="210"/>
        <end position="396"/>
    </location>
</feature>
<keyword evidence="14" id="KW-0808">Transferase</keyword>
<gene>
    <name evidence="14" type="primary">hypF</name>
    <name evidence="14" type="ORF">E0485_08940</name>
</gene>
<dbReference type="Pfam" id="PF01300">
    <property type="entry name" value="Sua5_yciO_yrdC"/>
    <property type="match status" value="1"/>
</dbReference>
<dbReference type="InterPro" id="IPR017968">
    <property type="entry name" value="Acylphosphatase_CS"/>
</dbReference>